<accession>A0A210Q6Y1</accession>
<reference evidence="2 3" key="1">
    <citation type="journal article" date="2017" name="Nat. Ecol. Evol.">
        <title>Scallop genome provides insights into evolution of bilaterian karyotype and development.</title>
        <authorList>
            <person name="Wang S."/>
            <person name="Zhang J."/>
            <person name="Jiao W."/>
            <person name="Li J."/>
            <person name="Xun X."/>
            <person name="Sun Y."/>
            <person name="Guo X."/>
            <person name="Huan P."/>
            <person name="Dong B."/>
            <person name="Zhang L."/>
            <person name="Hu X."/>
            <person name="Sun X."/>
            <person name="Wang J."/>
            <person name="Zhao C."/>
            <person name="Wang Y."/>
            <person name="Wang D."/>
            <person name="Huang X."/>
            <person name="Wang R."/>
            <person name="Lv J."/>
            <person name="Li Y."/>
            <person name="Zhang Z."/>
            <person name="Liu B."/>
            <person name="Lu W."/>
            <person name="Hui Y."/>
            <person name="Liang J."/>
            <person name="Zhou Z."/>
            <person name="Hou R."/>
            <person name="Li X."/>
            <person name="Liu Y."/>
            <person name="Li H."/>
            <person name="Ning X."/>
            <person name="Lin Y."/>
            <person name="Zhao L."/>
            <person name="Xing Q."/>
            <person name="Dou J."/>
            <person name="Li Y."/>
            <person name="Mao J."/>
            <person name="Guo H."/>
            <person name="Dou H."/>
            <person name="Li T."/>
            <person name="Mu C."/>
            <person name="Jiang W."/>
            <person name="Fu Q."/>
            <person name="Fu X."/>
            <person name="Miao Y."/>
            <person name="Liu J."/>
            <person name="Yu Q."/>
            <person name="Li R."/>
            <person name="Liao H."/>
            <person name="Li X."/>
            <person name="Kong Y."/>
            <person name="Jiang Z."/>
            <person name="Chourrout D."/>
            <person name="Li R."/>
            <person name="Bao Z."/>
        </authorList>
    </citation>
    <scope>NUCLEOTIDE SEQUENCE [LARGE SCALE GENOMIC DNA]</scope>
    <source>
        <strain evidence="2 3">PY_sf001</strain>
    </source>
</reference>
<evidence type="ECO:0000259" key="1">
    <source>
        <dbReference type="Pfam" id="PF00144"/>
    </source>
</evidence>
<dbReference type="Gene3D" id="3.40.710.10">
    <property type="entry name" value="DD-peptidase/beta-lactamase superfamily"/>
    <property type="match status" value="1"/>
</dbReference>
<dbReference type="OrthoDB" id="5946976at2759"/>
<dbReference type="PANTHER" id="PTHR43319">
    <property type="entry name" value="BETA-LACTAMASE-RELATED"/>
    <property type="match status" value="1"/>
</dbReference>
<dbReference type="AlphaFoldDB" id="A0A210Q6Y1"/>
<proteinExistence type="predicted"/>
<dbReference type="PANTHER" id="PTHR43319:SF3">
    <property type="entry name" value="BETA-LACTAMASE-RELATED DOMAIN-CONTAINING PROTEIN"/>
    <property type="match status" value="1"/>
</dbReference>
<feature type="domain" description="Beta-lactamase-related" evidence="1">
    <location>
        <begin position="29"/>
        <end position="379"/>
    </location>
</feature>
<keyword evidence="3" id="KW-1185">Reference proteome</keyword>
<dbReference type="InterPro" id="IPR052907">
    <property type="entry name" value="Beta-lactamase/esterase"/>
</dbReference>
<sequence>MSRAKTKIYVDGFVKPGFEKILQTFKYNLDQGLERGGAFAAYYKGELVANVWGGTADGKSGVFWKKDSLPCFYSTTKSMSAVVIAHLVDRGLLNYAEKVKTYWPEFAQNGKESVSLEQLISNQAGVAACDEKFQMAMVQDNPNKLGEILAKQRPLWKPGTNHGYHPITFALYLDQIVRRVDPKRRSLGLYFKEEIADPFDLEFYIGLPKSLYYRAPRVVMMKKFDVADYIANFKGDLKILEMTSDNPTDFRSVRRMNDPDIRCLPVGSVCGHGTAEAVAKFHGILGNGGVHEGKRMLSTESIRRIQEMKVGGFDLSFSMDGMWSLGTMVFPVFEDGKKMTMFGHGGYGGQMGLADSHYKVGLAYATNHLDATSRAGADADKRWPSIGTFYLPIAGALPAQREHGLPVEKRPLKAVIKLQKA</sequence>
<dbReference type="InterPro" id="IPR012338">
    <property type="entry name" value="Beta-lactam/transpept-like"/>
</dbReference>
<dbReference type="STRING" id="6573.A0A210Q6Y1"/>
<evidence type="ECO:0000313" key="3">
    <source>
        <dbReference type="Proteomes" id="UP000242188"/>
    </source>
</evidence>
<gene>
    <name evidence="2" type="ORF">KP79_PYT05804</name>
</gene>
<dbReference type="SUPFAM" id="SSF56601">
    <property type="entry name" value="beta-lactamase/transpeptidase-like"/>
    <property type="match status" value="1"/>
</dbReference>
<protein>
    <submittedName>
        <fullName evidence="2">Beta-lactamase domain-containing protein 2</fullName>
    </submittedName>
</protein>
<name>A0A210Q6Y1_MIZYE</name>
<dbReference type="Pfam" id="PF00144">
    <property type="entry name" value="Beta-lactamase"/>
    <property type="match status" value="1"/>
</dbReference>
<dbReference type="EMBL" id="NEDP02004769">
    <property type="protein sequence ID" value="OWF44500.1"/>
    <property type="molecule type" value="Genomic_DNA"/>
</dbReference>
<dbReference type="InterPro" id="IPR001466">
    <property type="entry name" value="Beta-lactam-related"/>
</dbReference>
<comment type="caution">
    <text evidence="2">The sequence shown here is derived from an EMBL/GenBank/DDBJ whole genome shotgun (WGS) entry which is preliminary data.</text>
</comment>
<dbReference type="Proteomes" id="UP000242188">
    <property type="component" value="Unassembled WGS sequence"/>
</dbReference>
<evidence type="ECO:0000313" key="2">
    <source>
        <dbReference type="EMBL" id="OWF44500.1"/>
    </source>
</evidence>
<organism evidence="2 3">
    <name type="scientific">Mizuhopecten yessoensis</name>
    <name type="common">Japanese scallop</name>
    <name type="synonym">Patinopecten yessoensis</name>
    <dbReference type="NCBI Taxonomy" id="6573"/>
    <lineage>
        <taxon>Eukaryota</taxon>
        <taxon>Metazoa</taxon>
        <taxon>Spiralia</taxon>
        <taxon>Lophotrochozoa</taxon>
        <taxon>Mollusca</taxon>
        <taxon>Bivalvia</taxon>
        <taxon>Autobranchia</taxon>
        <taxon>Pteriomorphia</taxon>
        <taxon>Pectinida</taxon>
        <taxon>Pectinoidea</taxon>
        <taxon>Pectinidae</taxon>
        <taxon>Mizuhopecten</taxon>
    </lineage>
</organism>